<gene>
    <name evidence="2" type="ORF">AVDCRST_MAG42-1635</name>
</gene>
<organism evidence="2">
    <name type="scientific">uncultured Chthoniobacterales bacterium</name>
    <dbReference type="NCBI Taxonomy" id="1836801"/>
    <lineage>
        <taxon>Bacteria</taxon>
        <taxon>Pseudomonadati</taxon>
        <taxon>Verrucomicrobiota</taxon>
        <taxon>Spartobacteria</taxon>
        <taxon>Chthoniobacterales</taxon>
        <taxon>environmental samples</taxon>
    </lineage>
</organism>
<dbReference type="PANTHER" id="PTHR46623:SF6">
    <property type="entry name" value="ALPHA_BETA-HYDROLASES SUPERFAMILY PROTEIN"/>
    <property type="match status" value="1"/>
</dbReference>
<dbReference type="InterPro" id="IPR051049">
    <property type="entry name" value="Dienelactone_hydrolase-like"/>
</dbReference>
<evidence type="ECO:0000259" key="1">
    <source>
        <dbReference type="Pfam" id="PF01738"/>
    </source>
</evidence>
<dbReference type="Pfam" id="PF01738">
    <property type="entry name" value="DLH"/>
    <property type="match status" value="1"/>
</dbReference>
<name>A0A6J4I446_9BACT</name>
<dbReference type="GO" id="GO:0016787">
    <property type="term" value="F:hydrolase activity"/>
    <property type="evidence" value="ECO:0007669"/>
    <property type="project" value="InterPro"/>
</dbReference>
<dbReference type="AlphaFoldDB" id="A0A6J4I446"/>
<reference evidence="2" key="1">
    <citation type="submission" date="2020-02" db="EMBL/GenBank/DDBJ databases">
        <authorList>
            <person name="Meier V. D."/>
        </authorList>
    </citation>
    <scope>NUCLEOTIDE SEQUENCE</scope>
    <source>
        <strain evidence="2">AVDCRST_MAG42</strain>
    </source>
</reference>
<dbReference type="InterPro" id="IPR029058">
    <property type="entry name" value="AB_hydrolase_fold"/>
</dbReference>
<dbReference type="InterPro" id="IPR002925">
    <property type="entry name" value="Dienelactn_hydro"/>
</dbReference>
<sequence length="231" mass="25338">MLPTLALADPDVQVSTISIPAGGGTVRATVFEKAGTARRPAIVVLHGAGGMIFDGPEMRRVSRHLAEDGNAVYLLHYFNRTGTVAAFDATMQRHFGLWRRTVVDAVAEIQARRGDASPVGIYGYSLGAFLALFTASDNPRVGAVVEHAGGVWNGKLDRIGKMPPVLMIHGEQDARVPFTKYATPLVPELRARGRRLETRFFPTEGHTFTPAAMMTVREDAARFFRRWLRPP</sequence>
<dbReference type="SUPFAM" id="SSF53474">
    <property type="entry name" value="alpha/beta-Hydrolases"/>
    <property type="match status" value="1"/>
</dbReference>
<dbReference type="Gene3D" id="3.40.50.1820">
    <property type="entry name" value="alpha/beta hydrolase"/>
    <property type="match status" value="1"/>
</dbReference>
<dbReference type="EMBL" id="CADCTA010000063">
    <property type="protein sequence ID" value="CAA9239693.1"/>
    <property type="molecule type" value="Genomic_DNA"/>
</dbReference>
<protein>
    <recommendedName>
        <fullName evidence="1">Dienelactone hydrolase domain-containing protein</fullName>
    </recommendedName>
</protein>
<dbReference type="PANTHER" id="PTHR46623">
    <property type="entry name" value="CARBOXYMETHYLENEBUTENOLIDASE-RELATED"/>
    <property type="match status" value="1"/>
</dbReference>
<evidence type="ECO:0000313" key="2">
    <source>
        <dbReference type="EMBL" id="CAA9239693.1"/>
    </source>
</evidence>
<feature type="domain" description="Dienelactone hydrolase" evidence="1">
    <location>
        <begin position="27"/>
        <end position="214"/>
    </location>
</feature>
<accession>A0A6J4I446</accession>
<proteinExistence type="predicted"/>